<accession>A0A4Q2V267</accession>
<sequence length="183" mass="20313">MAPRPVAAEHARQRNCRKAKDYRERLRQRKQARDCQTDVQIESVNRNDECAELIHESSPEASSVAYEAFSQVVAEPTATASMPSCPNVSRSRAGTENGEPIPQGPGDPTNFATYSHGNTAEAPEVSEQPNGEDEEFASSTDPMLIRREQTRLRVQRYRARQHKLRLEAAAATSDPLNTVGYTS</sequence>
<comment type="caution">
    <text evidence="2">The sequence shown here is derived from an EMBL/GenBank/DDBJ whole genome shotgun (WGS) entry which is preliminary data.</text>
</comment>
<dbReference type="EMBL" id="MQTW01001170">
    <property type="protein sequence ID" value="RYC78403.1"/>
    <property type="molecule type" value="Genomic_DNA"/>
</dbReference>
<proteinExistence type="predicted"/>
<feature type="compositionally biased region" description="Basic and acidic residues" evidence="1">
    <location>
        <begin position="7"/>
        <end position="36"/>
    </location>
</feature>
<name>A0A4Q2V267_FUSOX</name>
<dbReference type="Proteomes" id="UP000290540">
    <property type="component" value="Unassembled WGS sequence"/>
</dbReference>
<evidence type="ECO:0000256" key="1">
    <source>
        <dbReference type="SAM" id="MobiDB-lite"/>
    </source>
</evidence>
<dbReference type="AlphaFoldDB" id="A0A4Q2V267"/>
<evidence type="ECO:0000313" key="2">
    <source>
        <dbReference type="EMBL" id="RYC78403.1"/>
    </source>
</evidence>
<organism evidence="2 3">
    <name type="scientific">Fusarium oxysporum f. sp. narcissi</name>
    <dbReference type="NCBI Taxonomy" id="451672"/>
    <lineage>
        <taxon>Eukaryota</taxon>
        <taxon>Fungi</taxon>
        <taxon>Dikarya</taxon>
        <taxon>Ascomycota</taxon>
        <taxon>Pezizomycotina</taxon>
        <taxon>Sordariomycetes</taxon>
        <taxon>Hypocreomycetidae</taxon>
        <taxon>Hypocreales</taxon>
        <taxon>Nectriaceae</taxon>
        <taxon>Fusarium</taxon>
        <taxon>Fusarium oxysporum species complex</taxon>
    </lineage>
</organism>
<protein>
    <submittedName>
        <fullName evidence="2">Uncharacterized protein</fullName>
    </submittedName>
</protein>
<feature type="region of interest" description="Disordered" evidence="1">
    <location>
        <begin position="76"/>
        <end position="147"/>
    </location>
</feature>
<feature type="region of interest" description="Disordered" evidence="1">
    <location>
        <begin position="1"/>
        <end position="37"/>
    </location>
</feature>
<gene>
    <name evidence="2" type="ORF">BFJ63_vAg18723</name>
</gene>
<evidence type="ECO:0000313" key="3">
    <source>
        <dbReference type="Proteomes" id="UP000290540"/>
    </source>
</evidence>
<reference evidence="2 3" key="1">
    <citation type="submission" date="2016-12" db="EMBL/GenBank/DDBJ databases">
        <title>Draft genome sequence of Fusarium oxysporum causing rot on Narcissus.</title>
        <authorList>
            <person name="Armitage A.D."/>
            <person name="Taylor A."/>
            <person name="Clarkson J.P."/>
            <person name="Harrison R.J."/>
            <person name="Jackson A.C."/>
        </authorList>
    </citation>
    <scope>NUCLEOTIDE SEQUENCE [LARGE SCALE GENOMIC DNA]</scope>
    <source>
        <strain evidence="2 3">N139</strain>
    </source>
</reference>
<feature type="compositionally biased region" description="Polar residues" evidence="1">
    <location>
        <begin position="78"/>
        <end position="94"/>
    </location>
</feature>